<reference evidence="2 3" key="1">
    <citation type="submission" date="2019-10" db="EMBL/GenBank/DDBJ databases">
        <title>A soil myxobacterium in the family Polyangiaceae.</title>
        <authorList>
            <person name="Li Y."/>
            <person name="Wang J."/>
        </authorList>
    </citation>
    <scope>NUCLEOTIDE SEQUENCE [LARGE SCALE GENOMIC DNA]</scope>
    <source>
        <strain evidence="2 3">DSM 14734</strain>
    </source>
</reference>
<keyword evidence="1" id="KW-0732">Signal</keyword>
<dbReference type="OrthoDB" id="5488142at2"/>
<proteinExistence type="predicted"/>
<evidence type="ECO:0000313" key="3">
    <source>
        <dbReference type="Proteomes" id="UP000440224"/>
    </source>
</evidence>
<protein>
    <recommendedName>
        <fullName evidence="4">DUF3604 domain-containing protein</fullName>
    </recommendedName>
</protein>
<dbReference type="SUPFAM" id="SSF89550">
    <property type="entry name" value="PHP domain-like"/>
    <property type="match status" value="1"/>
</dbReference>
<accession>A0A6N7PVQ2</accession>
<keyword evidence="3" id="KW-1185">Reference proteome</keyword>
<evidence type="ECO:0000256" key="1">
    <source>
        <dbReference type="SAM" id="SignalP"/>
    </source>
</evidence>
<organism evidence="2 3">
    <name type="scientific">Polyangium spumosum</name>
    <dbReference type="NCBI Taxonomy" id="889282"/>
    <lineage>
        <taxon>Bacteria</taxon>
        <taxon>Pseudomonadati</taxon>
        <taxon>Myxococcota</taxon>
        <taxon>Polyangia</taxon>
        <taxon>Polyangiales</taxon>
        <taxon>Polyangiaceae</taxon>
        <taxon>Polyangium</taxon>
    </lineage>
</organism>
<sequence>MLRASLLAPLVLLALGCSGEDTKTVTPKPTPRAWDKRATPSDVALGSVRGHVQARGILHSHSPYSHDACDGEGLDESGVPRPDCVANLRRGMCDAAEDFVFLTDHAAHMADADFPSLLFIQPGDEPVLGADGAPIGNYVACGDGRRVLVAAGNENSLMSVGLERHLPGDPEARLAAYQGEDAATVAAMHEAGALVIVPHTESRDPAWLASLPVDGIEVYNVHAAIDPDIRRDFFGLDAFAAGVSILPFTRQDEDGPQPDLALLGFFEDLPVYGERWDALLATRHVTGVAGTDVHENTFPGVLRDGERGDSYRRLMRWFSNIALVDGPITPSSVKAALAAGRSYVAFEILGAPSGFDFHAEAGGSVIEMGGQAPEGATIVAHAPKVHDLDPAVEPPTVSMRLLHIDASGTRIVAEGGAIRLENASPGAYRVEVRIHPTHLRPHVGDSGEGYIRERLWVLANPIRIL</sequence>
<evidence type="ECO:0000313" key="2">
    <source>
        <dbReference type="EMBL" id="MRG92891.1"/>
    </source>
</evidence>
<dbReference type="Proteomes" id="UP000440224">
    <property type="component" value="Unassembled WGS sequence"/>
</dbReference>
<dbReference type="EMBL" id="WJIE01000003">
    <property type="protein sequence ID" value="MRG92891.1"/>
    <property type="molecule type" value="Genomic_DNA"/>
</dbReference>
<dbReference type="InterPro" id="IPR016195">
    <property type="entry name" value="Pol/histidinol_Pase-like"/>
</dbReference>
<dbReference type="Gene3D" id="3.20.20.140">
    <property type="entry name" value="Metal-dependent hydrolases"/>
    <property type="match status" value="1"/>
</dbReference>
<dbReference type="PROSITE" id="PS51257">
    <property type="entry name" value="PROKAR_LIPOPROTEIN"/>
    <property type="match status" value="1"/>
</dbReference>
<evidence type="ECO:0008006" key="4">
    <source>
        <dbReference type="Google" id="ProtNLM"/>
    </source>
</evidence>
<feature type="chain" id="PRO_5026833267" description="DUF3604 domain-containing protein" evidence="1">
    <location>
        <begin position="20"/>
        <end position="465"/>
    </location>
</feature>
<gene>
    <name evidence="2" type="ORF">GF068_13260</name>
</gene>
<dbReference type="AlphaFoldDB" id="A0A6N7PVQ2"/>
<name>A0A6N7PVQ2_9BACT</name>
<dbReference type="RefSeq" id="WP_153819706.1">
    <property type="nucleotide sequence ID" value="NZ_WJIE01000003.1"/>
</dbReference>
<feature type="signal peptide" evidence="1">
    <location>
        <begin position="1"/>
        <end position="19"/>
    </location>
</feature>
<comment type="caution">
    <text evidence="2">The sequence shown here is derived from an EMBL/GenBank/DDBJ whole genome shotgun (WGS) entry which is preliminary data.</text>
</comment>